<feature type="non-terminal residue" evidence="2">
    <location>
        <position position="132"/>
    </location>
</feature>
<proteinExistence type="predicted"/>
<evidence type="ECO:0000256" key="1">
    <source>
        <dbReference type="SAM" id="MobiDB-lite"/>
    </source>
</evidence>
<reference evidence="2 3" key="1">
    <citation type="submission" date="2014-04" db="EMBL/GenBank/DDBJ databases">
        <title>Genome evolution of avian class.</title>
        <authorList>
            <person name="Zhang G."/>
            <person name="Li C."/>
        </authorList>
    </citation>
    <scope>NUCLEOTIDE SEQUENCE [LARGE SCALE GENOMIC DNA]</scope>
    <source>
        <strain evidence="2">BGI_N320</strain>
    </source>
</reference>
<accession>A0A091GWN2</accession>
<organism evidence="2 3">
    <name type="scientific">Buceros rhinoceros silvestris</name>
    <dbReference type="NCBI Taxonomy" id="175836"/>
    <lineage>
        <taxon>Eukaryota</taxon>
        <taxon>Metazoa</taxon>
        <taxon>Chordata</taxon>
        <taxon>Craniata</taxon>
        <taxon>Vertebrata</taxon>
        <taxon>Euteleostomi</taxon>
        <taxon>Archelosauria</taxon>
        <taxon>Archosauria</taxon>
        <taxon>Dinosauria</taxon>
        <taxon>Saurischia</taxon>
        <taxon>Theropoda</taxon>
        <taxon>Coelurosauria</taxon>
        <taxon>Aves</taxon>
        <taxon>Neognathae</taxon>
        <taxon>Neoaves</taxon>
        <taxon>Telluraves</taxon>
        <taxon>Coraciimorphae</taxon>
        <taxon>Bucerotiformes</taxon>
        <taxon>Bucerotidae</taxon>
        <taxon>Buceros</taxon>
    </lineage>
</organism>
<keyword evidence="3" id="KW-1185">Reference proteome</keyword>
<evidence type="ECO:0000313" key="2">
    <source>
        <dbReference type="EMBL" id="KFO87981.1"/>
    </source>
</evidence>
<feature type="non-terminal residue" evidence="2">
    <location>
        <position position="1"/>
    </location>
</feature>
<feature type="compositionally biased region" description="Low complexity" evidence="1">
    <location>
        <begin position="65"/>
        <end position="80"/>
    </location>
</feature>
<dbReference type="Proteomes" id="UP000054064">
    <property type="component" value="Unassembled WGS sequence"/>
</dbReference>
<protein>
    <submittedName>
        <fullName evidence="2">Unconventional myosin-XVIIIb</fullName>
    </submittedName>
</protein>
<feature type="region of interest" description="Disordered" evidence="1">
    <location>
        <begin position="1"/>
        <end position="132"/>
    </location>
</feature>
<sequence length="132" mass="13909">DFLPAIRKSRSTSSLAKPGRERKDGHRPLTVRFEDEAVGGSSASSEMKGTAKRSPAPREDPGNLSDSSSSSGSVLSSRSADSIKRRPQPQRGDGEGCSGKASTQSSGASHRAEAEGKEDDVTSIMKKYLGKD</sequence>
<dbReference type="AlphaFoldDB" id="A0A091GWN2"/>
<gene>
    <name evidence="2" type="ORF">N320_13202</name>
</gene>
<feature type="compositionally biased region" description="Basic and acidic residues" evidence="1">
    <location>
        <begin position="18"/>
        <end position="35"/>
    </location>
</feature>
<name>A0A091GWN2_BUCRH</name>
<dbReference type="EMBL" id="KL515844">
    <property type="protein sequence ID" value="KFO87981.1"/>
    <property type="molecule type" value="Genomic_DNA"/>
</dbReference>
<evidence type="ECO:0000313" key="3">
    <source>
        <dbReference type="Proteomes" id="UP000054064"/>
    </source>
</evidence>